<comment type="caution">
    <text evidence="6">The sequence shown here is derived from an EMBL/GenBank/DDBJ whole genome shotgun (WGS) entry which is preliminary data.</text>
</comment>
<comment type="cofactor">
    <cofactor evidence="4">
        <name>Zn(2+)</name>
        <dbReference type="ChEBI" id="CHEBI:29105"/>
    </cofactor>
    <text evidence="4">Binds 2 Zn(2+) ions.</text>
</comment>
<organism evidence="6 7">
    <name type="scientific">Seminavis robusta</name>
    <dbReference type="NCBI Taxonomy" id="568900"/>
    <lineage>
        <taxon>Eukaryota</taxon>
        <taxon>Sar</taxon>
        <taxon>Stramenopiles</taxon>
        <taxon>Ochrophyta</taxon>
        <taxon>Bacillariophyta</taxon>
        <taxon>Bacillariophyceae</taxon>
        <taxon>Bacillariophycidae</taxon>
        <taxon>Naviculales</taxon>
        <taxon>Naviculaceae</taxon>
        <taxon>Seminavis</taxon>
    </lineage>
</organism>
<feature type="binding site" evidence="4">
    <location>
        <position position="320"/>
    </location>
    <ligand>
        <name>Mg(2+)</name>
        <dbReference type="ChEBI" id="CHEBI:18420"/>
    </ligand>
</feature>
<dbReference type="Proteomes" id="UP001153069">
    <property type="component" value="Unassembled WGS sequence"/>
</dbReference>
<keyword evidence="5" id="KW-0732">Signal</keyword>
<comment type="cofactor">
    <cofactor evidence="4">
        <name>Mg(2+)</name>
        <dbReference type="ChEBI" id="CHEBI:18420"/>
    </cofactor>
    <text evidence="4">Binds 1 Mg(2+) ion.</text>
</comment>
<feature type="binding site" evidence="4">
    <location>
        <position position="499"/>
    </location>
    <ligand>
        <name>Mg(2+)</name>
        <dbReference type="ChEBI" id="CHEBI:18420"/>
    </ligand>
</feature>
<keyword evidence="2" id="KW-0597">Phosphoprotein</keyword>
<gene>
    <name evidence="6" type="ORF">SEMRO_17_G012100.1</name>
</gene>
<evidence type="ECO:0000256" key="1">
    <source>
        <dbReference type="ARBA" id="ARBA00012647"/>
    </source>
</evidence>
<sequence length="692" mass="75445">MKIQLALPVLSLLAAPVVVEGSFWQGLRRRVQFDDPPQEVSEDGPPPRTCNPSGMSNYAFLGKDNSERLLLREGVIDSIPSTLCGRNNSKNVILVVGDGMGWEMNRAGAIAKRVVQELESLGCDTKVGCPDNTAAMEAFAGRTLQDYYTEGKGSGLSYQELEGFALVTTTTTVIQAPTDGAHYAPTHSLINGSTADHDNGLGPLALNKCGFAIDFDPADYVIDGGNMVLWNDVLGGKNPWEERYFQENPDTSDGFDPTYIMQHATDSASTAGTYATGHKAAVGMMSVDLYEQDVNTILEDAMACQKAGGVVTSVPVLHATPGAFVTHSNNRKNRDQLRRTFQKVAPTLASGVCGGDYYPYPEDLQSMRNGSLSSSWTFFEQQEGVLAEDFYNGLRDLDPDNGDHVMVCVGGDFSASGEDNMPYRGLDSTYSNRWCSAGIVETDDTDPNNTIPIGVTPNSTICNHYEPEEVAQIPTITEHVQAALDFLSKDDDGFFLMYEQGDVDWAAHANHMDDMLGTMLDIDEAVQAIMNFIQANGGWEKNALYVTADHDHYLTLLPEFPERVAQNLIMGTSHDMTPENNSNKNPWTEAINAGRHSDDSKTQGEHIGDFTTWTPDDVENVGHFWGLRESGGNGWGSHSTRPVPLFYQGDDGCVEALMGAGYQVVGREVPGVEDKIDQVHVHACMLKNLFGL</sequence>
<feature type="chain" id="PRO_5040333133" description="alkaline phosphatase" evidence="5">
    <location>
        <begin position="22"/>
        <end position="692"/>
    </location>
</feature>
<keyword evidence="4" id="KW-0479">Metal-binding</keyword>
<dbReference type="InterPro" id="IPR017850">
    <property type="entry name" value="Alkaline_phosphatase_core_sf"/>
</dbReference>
<accession>A0A9N8D6Z3</accession>
<dbReference type="GO" id="GO:0046872">
    <property type="term" value="F:metal ion binding"/>
    <property type="evidence" value="ECO:0007669"/>
    <property type="project" value="UniProtKB-KW"/>
</dbReference>
<dbReference type="SUPFAM" id="SSF53649">
    <property type="entry name" value="Alkaline phosphatase-like"/>
    <property type="match status" value="1"/>
</dbReference>
<feature type="active site" description="Phosphoserine intermediate" evidence="3">
    <location>
        <position position="267"/>
    </location>
</feature>
<feature type="signal peptide" evidence="5">
    <location>
        <begin position="1"/>
        <end position="21"/>
    </location>
</feature>
<evidence type="ECO:0000256" key="3">
    <source>
        <dbReference type="PIRSR" id="PIRSR601952-1"/>
    </source>
</evidence>
<evidence type="ECO:0000313" key="6">
    <source>
        <dbReference type="EMBL" id="CAB9497259.1"/>
    </source>
</evidence>
<dbReference type="InterPro" id="IPR001952">
    <property type="entry name" value="Alkaline_phosphatase"/>
</dbReference>
<feature type="binding site" evidence="4">
    <location>
        <position position="318"/>
    </location>
    <ligand>
        <name>Mg(2+)</name>
        <dbReference type="ChEBI" id="CHEBI:18420"/>
    </ligand>
</feature>
<dbReference type="EMBL" id="CAICTM010000017">
    <property type="protein sequence ID" value="CAB9497259.1"/>
    <property type="molecule type" value="Genomic_DNA"/>
</dbReference>
<evidence type="ECO:0000313" key="7">
    <source>
        <dbReference type="Proteomes" id="UP001153069"/>
    </source>
</evidence>
<reference evidence="6" key="1">
    <citation type="submission" date="2020-06" db="EMBL/GenBank/DDBJ databases">
        <authorList>
            <consortium name="Plant Systems Biology data submission"/>
        </authorList>
    </citation>
    <scope>NUCLEOTIDE SEQUENCE</scope>
    <source>
        <strain evidence="6">D6</strain>
    </source>
</reference>
<dbReference type="AlphaFoldDB" id="A0A9N8D6Z3"/>
<keyword evidence="7" id="KW-1185">Reference proteome</keyword>
<dbReference type="GO" id="GO:0004035">
    <property type="term" value="F:alkaline phosphatase activity"/>
    <property type="evidence" value="ECO:0007669"/>
    <property type="project" value="UniProtKB-EC"/>
</dbReference>
<keyword evidence="4" id="KW-0862">Zinc</keyword>
<dbReference type="Gene3D" id="3.40.720.10">
    <property type="entry name" value="Alkaline Phosphatase, subunit A"/>
    <property type="match status" value="2"/>
</dbReference>
<feature type="binding site" evidence="4">
    <location>
        <position position="508"/>
    </location>
    <ligand>
        <name>Zn(2+)</name>
        <dbReference type="ChEBI" id="CHEBI:29105"/>
        <label>2</label>
    </ligand>
</feature>
<name>A0A9N8D6Z3_9STRA</name>
<dbReference type="EC" id="3.1.3.1" evidence="1"/>
<dbReference type="OrthoDB" id="5818554at2759"/>
<feature type="binding site" evidence="4">
    <location>
        <position position="550"/>
    </location>
    <ligand>
        <name>Zn(2+)</name>
        <dbReference type="ChEBI" id="CHEBI:29105"/>
        <label>2</label>
    </ligand>
</feature>
<dbReference type="Pfam" id="PF00245">
    <property type="entry name" value="Alk_phosphatase"/>
    <property type="match status" value="2"/>
</dbReference>
<evidence type="ECO:0000256" key="2">
    <source>
        <dbReference type="ARBA" id="ARBA00022553"/>
    </source>
</evidence>
<evidence type="ECO:0000256" key="4">
    <source>
        <dbReference type="PIRSR" id="PIRSR601952-2"/>
    </source>
</evidence>
<keyword evidence="4" id="KW-0460">Magnesium</keyword>
<evidence type="ECO:0000256" key="5">
    <source>
        <dbReference type="SAM" id="SignalP"/>
    </source>
</evidence>
<dbReference type="SMART" id="SM00098">
    <property type="entry name" value="alkPPc"/>
    <property type="match status" value="1"/>
</dbReference>
<protein>
    <recommendedName>
        <fullName evidence="1">alkaline phosphatase</fullName>
        <ecNumber evidence="1">3.1.3.1</ecNumber>
    </recommendedName>
</protein>
<dbReference type="PANTHER" id="PTHR11596:SF5">
    <property type="entry name" value="ALKALINE PHOSPHATASE"/>
    <property type="match status" value="1"/>
</dbReference>
<feature type="binding site" evidence="4">
    <location>
        <position position="504"/>
    </location>
    <ligand>
        <name>Zn(2+)</name>
        <dbReference type="ChEBI" id="CHEBI:29105"/>
        <label>2</label>
    </ligand>
</feature>
<feature type="binding site" evidence="4">
    <location>
        <position position="549"/>
    </location>
    <ligand>
        <name>Zn(2+)</name>
        <dbReference type="ChEBI" id="CHEBI:29105"/>
        <label>2</label>
    </ligand>
</feature>
<proteinExistence type="predicted"/>
<dbReference type="PANTHER" id="PTHR11596">
    <property type="entry name" value="ALKALINE PHOSPHATASE"/>
    <property type="match status" value="1"/>
</dbReference>